<protein>
    <recommendedName>
        <fullName evidence="3">VCBS repeat-containing protein</fullName>
    </recommendedName>
</protein>
<dbReference type="SUPFAM" id="SSF69318">
    <property type="entry name" value="Integrin alpha N-terminal domain"/>
    <property type="match status" value="1"/>
</dbReference>
<sequence>MKFFYSIFRRIILFVIVVCVAWSQKIVHMNGAYDLDGDNMLEFLALELNPETHVFPTSVRYYEIDSDSYQSLIWEFEPPIELEGYFVDAQIGDLDGNGIPDLVIVMNLSRFGTNATPHVFVAAYQWDNESFSEIPSATLDIGKQNRSLRCNNFALLDKNNDGDQELVLSLGSPFRGFAFVDVNSQGQLVMSKKIRPDDLLVGSGLLYAAVLDYDNDGYEDLLAISPEGNVIKAQPFYNIGGVFDSGHLIRKKFDGVNGILPRSFKLTDWDADGFKDVLAPFSSGDIIAFTLTPATLVVDRVPVQPGPLTQIDVADFNQDTFRDLLMLSADINALTLVSGKDGGVEGVRNAMSEVPTDIQVFAMIPLTKMGQYTGSVLVSGWNGKENSIYVLDLGEKSAQYDQGFLLSSEFISEQLPELLSNVNEVRPEIPEIYVEVIPEQAPQAPQPEKEIIVEMGEQPDKWVPRALEPTVAEGKVLKEQPKSIPPKKISRTLETPKKPKPKETLGQRLPKHVLPRYVLTLNQQFEYLILRDSTERFHSFRWQTPPPKGMFFHYETRTIRWVPTDEQLDAFPLTYFLRIKVDEIMEPISASAQPQKEYKTVPVLESRDESVWIYVNDPPRFLTQPLGTEFVAGGIFRYEPIVRDRNRDASIQFYLEIGPPGMTIENGVLSWKSDSISAETYDVRLVVSDGFDRDIQEFQLSARTGIKILSKAPTMATVGEKYQYDVKIWRQRTSQAAKYKLFYGPSEMAIDEKGILSWTPTPTQIDTVKYAVVTIHGVASDTQFVDIFVNHPPIIQKAPPPMTKINVRGVWDFDLQATDPNKNDKLIFTAHVLPEGMRMDPYTGRLHWEPMVSQIDFHRLKIEISDGYLSQFIESEFFVNAPVKIVSVPTMTATVGDEYVYKLITVDRNNGSLLPFKRVVKVDDVNNTRIYSINISDDVAIQNIDRYLGDWYNANAVYYVDPNYPADTLVSRLNMKRYVHSVFFEDERLWVLISTLNGRTIKIKDFLWEFFQGNKGKPPRIIVERVSPMRFTMTEFPNGMEVDESSGTIRWTPKKKQIDIHRISVVVSDGYTKDEQTFEVYTNHLPTIVSNPPRMALVGELFKYQLRVEDYNKNANLKYTMVKGPHGMQMDKNGKILWVPKAAQINYNNFEVAVTDGYGSDSQSSRIFINNPPMIISTPKPVGLTGHTWRYKMTTEDLNGDRVTYRAVRLPKFAKFDRRKGLLEWTPRKNQDGANDFILMAVDEHGATTTHDFQVHVFYDPSAKQLVNTGWPLMLTFVGVVFAWGAGQI</sequence>
<dbReference type="EMBL" id="UINC01007246">
    <property type="protein sequence ID" value="SVA32252.1"/>
    <property type="molecule type" value="Genomic_DNA"/>
</dbReference>
<evidence type="ECO:0008006" key="3">
    <source>
        <dbReference type="Google" id="ProtNLM"/>
    </source>
</evidence>
<proteinExistence type="predicted"/>
<gene>
    <name evidence="2" type="ORF">METZ01_LOCUS85106</name>
</gene>
<dbReference type="InterPro" id="IPR015919">
    <property type="entry name" value="Cadherin-like_sf"/>
</dbReference>
<reference evidence="2" key="1">
    <citation type="submission" date="2018-05" db="EMBL/GenBank/DDBJ databases">
        <authorList>
            <person name="Lanie J.A."/>
            <person name="Ng W.-L."/>
            <person name="Kazmierczak K.M."/>
            <person name="Andrzejewski T.M."/>
            <person name="Davidsen T.M."/>
            <person name="Wayne K.J."/>
            <person name="Tettelin H."/>
            <person name="Glass J.I."/>
            <person name="Rusch D."/>
            <person name="Podicherti R."/>
            <person name="Tsui H.-C.T."/>
            <person name="Winkler M.E."/>
        </authorList>
    </citation>
    <scope>NUCLEOTIDE SEQUENCE</scope>
</reference>
<dbReference type="Gene3D" id="2.130.10.130">
    <property type="entry name" value="Integrin alpha, N-terminal"/>
    <property type="match status" value="1"/>
</dbReference>
<name>A0A381UVS8_9ZZZZ</name>
<evidence type="ECO:0000313" key="2">
    <source>
        <dbReference type="EMBL" id="SVA32252.1"/>
    </source>
</evidence>
<dbReference type="GO" id="GO:0016020">
    <property type="term" value="C:membrane"/>
    <property type="evidence" value="ECO:0007669"/>
    <property type="project" value="InterPro"/>
</dbReference>
<evidence type="ECO:0000256" key="1">
    <source>
        <dbReference type="SAM" id="MobiDB-lite"/>
    </source>
</evidence>
<organism evidence="2">
    <name type="scientific">marine metagenome</name>
    <dbReference type="NCBI Taxonomy" id="408172"/>
    <lineage>
        <taxon>unclassified sequences</taxon>
        <taxon>metagenomes</taxon>
        <taxon>ecological metagenomes</taxon>
    </lineage>
</organism>
<accession>A0A381UVS8</accession>
<feature type="compositionally biased region" description="Basic and acidic residues" evidence="1">
    <location>
        <begin position="494"/>
        <end position="505"/>
    </location>
</feature>
<dbReference type="InterPro" id="IPR013783">
    <property type="entry name" value="Ig-like_fold"/>
</dbReference>
<dbReference type="Gene3D" id="2.60.40.10">
    <property type="entry name" value="Immunoglobulins"/>
    <property type="match status" value="3"/>
</dbReference>
<dbReference type="InterPro" id="IPR028994">
    <property type="entry name" value="Integrin_alpha_N"/>
</dbReference>
<dbReference type="Pfam" id="PF05345">
    <property type="entry name" value="He_PIG"/>
    <property type="match status" value="2"/>
</dbReference>
<dbReference type="GO" id="GO:0005509">
    <property type="term" value="F:calcium ion binding"/>
    <property type="evidence" value="ECO:0007669"/>
    <property type="project" value="InterPro"/>
</dbReference>
<dbReference type="SUPFAM" id="SSF49313">
    <property type="entry name" value="Cadherin-like"/>
    <property type="match status" value="3"/>
</dbReference>
<feature type="region of interest" description="Disordered" evidence="1">
    <location>
        <begin position="478"/>
        <end position="505"/>
    </location>
</feature>